<accession>A0ABQ9GDW1</accession>
<sequence length="502" mass="55077">MERRVSSRLHGVRRRQHALSCPDKRRCFASTTASSHLAVFLTAPVYLQFFSPAFETEKRRRDKGDAASRSKCTIASKRKTLEWRAVFSSQLLLHISNLCLIRRNERVGETGDPRENPATSDIVRHDSHLRKSWSDPCWESSPVHLGGRLILGHAENHLTCEGAAVAERSDSSPLTKAIPGFNPRGRHSRNFRKWELSPTSPLVGGFPQGSRISLSPLHSGVASFSPHSTFIACQDRVVKSRPSLSTQLVSAYHPAGPALGKVLAVHMKTELSYIHRPQRLASELQGITGNLGNSQPAKHGAACKIISAVGSFGWKTPLCTPPPPPSIWTVRSPGIAGRRPGNNYRVGGMSRHVATRQDSSCQEREEATRRRAGQGMAWCNNGSRAELISDTGSRKRGESWLLKGSRTRERDYVGKFSGATVAERLACSPPRVQSPAGSLRIFACGNRAGRCRCSAGFLGVLPSPPAISFRRCSILTSITLIGCQDLHVKSRQNLYSHLECCM</sequence>
<protein>
    <submittedName>
        <fullName evidence="1">Uncharacterized protein</fullName>
    </submittedName>
</protein>
<keyword evidence="2" id="KW-1185">Reference proteome</keyword>
<name>A0ABQ9GDW1_9NEOP</name>
<dbReference type="Proteomes" id="UP001159363">
    <property type="component" value="Chromosome 12"/>
</dbReference>
<reference evidence="1 2" key="1">
    <citation type="submission" date="2023-02" db="EMBL/GenBank/DDBJ databases">
        <title>LHISI_Scaffold_Assembly.</title>
        <authorList>
            <person name="Stuart O.P."/>
            <person name="Cleave R."/>
            <person name="Magrath M.J.L."/>
            <person name="Mikheyev A.S."/>
        </authorList>
    </citation>
    <scope>NUCLEOTIDE SEQUENCE [LARGE SCALE GENOMIC DNA]</scope>
    <source>
        <strain evidence="1">Daus_M_001</strain>
        <tissue evidence="1">Leg muscle</tissue>
    </source>
</reference>
<gene>
    <name evidence="1" type="ORF">PR048_029490</name>
</gene>
<evidence type="ECO:0000313" key="1">
    <source>
        <dbReference type="EMBL" id="KAJ8870468.1"/>
    </source>
</evidence>
<comment type="caution">
    <text evidence="1">The sequence shown here is derived from an EMBL/GenBank/DDBJ whole genome shotgun (WGS) entry which is preliminary data.</text>
</comment>
<organism evidence="1 2">
    <name type="scientific">Dryococelus australis</name>
    <dbReference type="NCBI Taxonomy" id="614101"/>
    <lineage>
        <taxon>Eukaryota</taxon>
        <taxon>Metazoa</taxon>
        <taxon>Ecdysozoa</taxon>
        <taxon>Arthropoda</taxon>
        <taxon>Hexapoda</taxon>
        <taxon>Insecta</taxon>
        <taxon>Pterygota</taxon>
        <taxon>Neoptera</taxon>
        <taxon>Polyneoptera</taxon>
        <taxon>Phasmatodea</taxon>
        <taxon>Verophasmatodea</taxon>
        <taxon>Anareolatae</taxon>
        <taxon>Phasmatidae</taxon>
        <taxon>Eurycanthinae</taxon>
        <taxon>Dryococelus</taxon>
    </lineage>
</organism>
<dbReference type="EMBL" id="JARBHB010000013">
    <property type="protein sequence ID" value="KAJ8870468.1"/>
    <property type="molecule type" value="Genomic_DNA"/>
</dbReference>
<proteinExistence type="predicted"/>
<evidence type="ECO:0000313" key="2">
    <source>
        <dbReference type="Proteomes" id="UP001159363"/>
    </source>
</evidence>